<accession>A0A9D4MQ92</accession>
<gene>
    <name evidence="1" type="ORF">DPMN_004120</name>
</gene>
<reference evidence="1" key="1">
    <citation type="journal article" date="2019" name="bioRxiv">
        <title>The Genome of the Zebra Mussel, Dreissena polymorpha: A Resource for Invasive Species Research.</title>
        <authorList>
            <person name="McCartney M.A."/>
            <person name="Auch B."/>
            <person name="Kono T."/>
            <person name="Mallez S."/>
            <person name="Zhang Y."/>
            <person name="Obille A."/>
            <person name="Becker A."/>
            <person name="Abrahante J.E."/>
            <person name="Garbe J."/>
            <person name="Badalamenti J.P."/>
            <person name="Herman A."/>
            <person name="Mangelson H."/>
            <person name="Liachko I."/>
            <person name="Sullivan S."/>
            <person name="Sone E.D."/>
            <person name="Koren S."/>
            <person name="Silverstein K.A.T."/>
            <person name="Beckman K.B."/>
            <person name="Gohl D.M."/>
        </authorList>
    </citation>
    <scope>NUCLEOTIDE SEQUENCE</scope>
    <source>
        <strain evidence="1">Duluth1</strain>
        <tissue evidence="1">Whole animal</tissue>
    </source>
</reference>
<reference evidence="1" key="2">
    <citation type="submission" date="2020-11" db="EMBL/GenBank/DDBJ databases">
        <authorList>
            <person name="McCartney M.A."/>
            <person name="Auch B."/>
            <person name="Kono T."/>
            <person name="Mallez S."/>
            <person name="Becker A."/>
            <person name="Gohl D.M."/>
            <person name="Silverstein K.A.T."/>
            <person name="Koren S."/>
            <person name="Bechman K.B."/>
            <person name="Herman A."/>
            <person name="Abrahante J.E."/>
            <person name="Garbe J."/>
        </authorList>
    </citation>
    <scope>NUCLEOTIDE SEQUENCE</scope>
    <source>
        <strain evidence="1">Duluth1</strain>
        <tissue evidence="1">Whole animal</tissue>
    </source>
</reference>
<name>A0A9D4MQ92_DREPO</name>
<comment type="caution">
    <text evidence="1">The sequence shown here is derived from an EMBL/GenBank/DDBJ whole genome shotgun (WGS) entry which is preliminary data.</text>
</comment>
<evidence type="ECO:0000313" key="2">
    <source>
        <dbReference type="Proteomes" id="UP000828390"/>
    </source>
</evidence>
<protein>
    <submittedName>
        <fullName evidence="1">Uncharacterized protein</fullName>
    </submittedName>
</protein>
<proteinExistence type="predicted"/>
<dbReference type="Proteomes" id="UP000828390">
    <property type="component" value="Unassembled WGS sequence"/>
</dbReference>
<sequence>MLQEFVNNQMYVATKLNTVASCRGETVPEPPVFVTGTPYIPGTPVRDENPPTCCCVKLEDI</sequence>
<organism evidence="1 2">
    <name type="scientific">Dreissena polymorpha</name>
    <name type="common">Zebra mussel</name>
    <name type="synonym">Mytilus polymorpha</name>
    <dbReference type="NCBI Taxonomy" id="45954"/>
    <lineage>
        <taxon>Eukaryota</taxon>
        <taxon>Metazoa</taxon>
        <taxon>Spiralia</taxon>
        <taxon>Lophotrochozoa</taxon>
        <taxon>Mollusca</taxon>
        <taxon>Bivalvia</taxon>
        <taxon>Autobranchia</taxon>
        <taxon>Heteroconchia</taxon>
        <taxon>Euheterodonta</taxon>
        <taxon>Imparidentia</taxon>
        <taxon>Neoheterodontei</taxon>
        <taxon>Myida</taxon>
        <taxon>Dreissenoidea</taxon>
        <taxon>Dreissenidae</taxon>
        <taxon>Dreissena</taxon>
    </lineage>
</organism>
<dbReference type="EMBL" id="JAIWYP010000001">
    <property type="protein sequence ID" value="KAH3880210.1"/>
    <property type="molecule type" value="Genomic_DNA"/>
</dbReference>
<keyword evidence="2" id="KW-1185">Reference proteome</keyword>
<dbReference type="AlphaFoldDB" id="A0A9D4MQ92"/>
<evidence type="ECO:0000313" key="1">
    <source>
        <dbReference type="EMBL" id="KAH3880210.1"/>
    </source>
</evidence>